<dbReference type="InterPro" id="IPR039612">
    <property type="entry name" value="VQ_5/9/14"/>
</dbReference>
<comment type="caution">
    <text evidence="3">The sequence shown here is derived from an EMBL/GenBank/DDBJ whole genome shotgun (WGS) entry which is preliminary data.</text>
</comment>
<feature type="region of interest" description="Disordered" evidence="1">
    <location>
        <begin position="257"/>
        <end position="300"/>
    </location>
</feature>
<keyword evidence="4" id="KW-1185">Reference proteome</keyword>
<feature type="compositionally biased region" description="Polar residues" evidence="1">
    <location>
        <begin position="1"/>
        <end position="37"/>
    </location>
</feature>
<name>A0AAE1MTN2_9FABA</name>
<dbReference type="AlphaFoldDB" id="A0AAE1MTN2"/>
<evidence type="ECO:0000259" key="2">
    <source>
        <dbReference type="Pfam" id="PF05678"/>
    </source>
</evidence>
<feature type="compositionally biased region" description="Pro residues" evidence="1">
    <location>
        <begin position="80"/>
        <end position="93"/>
    </location>
</feature>
<feature type="compositionally biased region" description="Low complexity" evidence="1">
    <location>
        <begin position="63"/>
        <end position="79"/>
    </location>
</feature>
<sequence>MDNKSCQSSAESSRNATFTTAIGSTGNANPTGNNSRDQYLRQISKFSHKISKPIVAKKPTFDSSQNQQHNHSFSHNPSQQTPPPPPPPPPPAQPQQGLQHQPPVYNINKNDFRDVVQKLTGSPAHERMSTPPPIQQPKPPSSRLQRIRPPPLAQISNRPPPLLNSAIPPPQLSSGNPASAIPNNSVNAFPVNNFSGFVRPFAPLSPLPPFPTVHAAAESPVSAYMRYLQNSVSNVDSNSKQFSGFSPLAPLVSPRWNNFAPQQPPPLPEPRSSQPQEIASTQTPAMAQSQSQFQMPSSPVPFGCLNSPRSPYPLLSPTLLFSPSSGQLGFTQFPLSPTVPLPSPKWRGL</sequence>
<organism evidence="3 4">
    <name type="scientific">Acacia crassicarpa</name>
    <name type="common">northern wattle</name>
    <dbReference type="NCBI Taxonomy" id="499986"/>
    <lineage>
        <taxon>Eukaryota</taxon>
        <taxon>Viridiplantae</taxon>
        <taxon>Streptophyta</taxon>
        <taxon>Embryophyta</taxon>
        <taxon>Tracheophyta</taxon>
        <taxon>Spermatophyta</taxon>
        <taxon>Magnoliopsida</taxon>
        <taxon>eudicotyledons</taxon>
        <taxon>Gunneridae</taxon>
        <taxon>Pentapetalae</taxon>
        <taxon>rosids</taxon>
        <taxon>fabids</taxon>
        <taxon>Fabales</taxon>
        <taxon>Fabaceae</taxon>
        <taxon>Caesalpinioideae</taxon>
        <taxon>mimosoid clade</taxon>
        <taxon>Acacieae</taxon>
        <taxon>Acacia</taxon>
    </lineage>
</organism>
<feature type="domain" description="VQ" evidence="2">
    <location>
        <begin position="100"/>
        <end position="125"/>
    </location>
</feature>
<dbReference type="PANTHER" id="PTHR33783:SF4">
    <property type="entry name" value="VQ MOTIF-CONTAINING PROTEIN 9"/>
    <property type="match status" value="1"/>
</dbReference>
<dbReference type="PANTHER" id="PTHR33783">
    <property type="entry name" value="PROTEIN HAIKU1"/>
    <property type="match status" value="1"/>
</dbReference>
<gene>
    <name evidence="3" type="ORF">QN277_014940</name>
</gene>
<reference evidence="3" key="1">
    <citation type="submission" date="2023-10" db="EMBL/GenBank/DDBJ databases">
        <title>Chromosome-level genome of the transformable northern wattle, Acacia crassicarpa.</title>
        <authorList>
            <person name="Massaro I."/>
            <person name="Sinha N.R."/>
            <person name="Poethig S."/>
            <person name="Leichty A.R."/>
        </authorList>
    </citation>
    <scope>NUCLEOTIDE SEQUENCE</scope>
    <source>
        <strain evidence="3">Acra3RX</strain>
        <tissue evidence="3">Leaf</tissue>
    </source>
</reference>
<feature type="region of interest" description="Disordered" evidence="1">
    <location>
        <begin position="1"/>
        <end position="106"/>
    </location>
</feature>
<evidence type="ECO:0000256" key="1">
    <source>
        <dbReference type="SAM" id="MobiDB-lite"/>
    </source>
</evidence>
<feature type="compositionally biased region" description="Pro residues" evidence="1">
    <location>
        <begin position="148"/>
        <end position="171"/>
    </location>
</feature>
<dbReference type="EMBL" id="JAWXYG010000003">
    <property type="protein sequence ID" value="KAK4276835.1"/>
    <property type="molecule type" value="Genomic_DNA"/>
</dbReference>
<feature type="region of interest" description="Disordered" evidence="1">
    <location>
        <begin position="122"/>
        <end position="179"/>
    </location>
</feature>
<evidence type="ECO:0000313" key="3">
    <source>
        <dbReference type="EMBL" id="KAK4276835.1"/>
    </source>
</evidence>
<feature type="compositionally biased region" description="Low complexity" evidence="1">
    <location>
        <begin position="284"/>
        <end position="300"/>
    </location>
</feature>
<evidence type="ECO:0000313" key="4">
    <source>
        <dbReference type="Proteomes" id="UP001293593"/>
    </source>
</evidence>
<feature type="compositionally biased region" description="Pro residues" evidence="1">
    <location>
        <begin position="130"/>
        <end position="140"/>
    </location>
</feature>
<dbReference type="Proteomes" id="UP001293593">
    <property type="component" value="Unassembled WGS sequence"/>
</dbReference>
<feature type="compositionally biased region" description="Low complexity" evidence="1">
    <location>
        <begin position="94"/>
        <end position="103"/>
    </location>
</feature>
<protein>
    <recommendedName>
        <fullName evidence="2">VQ domain-containing protein</fullName>
    </recommendedName>
</protein>
<accession>A0AAE1MTN2</accession>
<dbReference type="InterPro" id="IPR008889">
    <property type="entry name" value="VQ"/>
</dbReference>
<proteinExistence type="predicted"/>
<dbReference type="Pfam" id="PF05678">
    <property type="entry name" value="VQ"/>
    <property type="match status" value="1"/>
</dbReference>